<keyword evidence="3" id="KW-1185">Reference proteome</keyword>
<evidence type="ECO:0000256" key="1">
    <source>
        <dbReference type="SAM" id="MobiDB-lite"/>
    </source>
</evidence>
<comment type="caution">
    <text evidence="2">The sequence shown here is derived from an EMBL/GenBank/DDBJ whole genome shotgun (WGS) entry which is preliminary data.</text>
</comment>
<feature type="region of interest" description="Disordered" evidence="1">
    <location>
        <begin position="402"/>
        <end position="430"/>
    </location>
</feature>
<protein>
    <submittedName>
        <fullName evidence="2">Uncharacterized protein</fullName>
    </submittedName>
</protein>
<reference evidence="2 3" key="1">
    <citation type="submission" date="2024-09" db="EMBL/GenBank/DDBJ databases">
        <authorList>
            <person name="Sun Q."/>
            <person name="Mori K."/>
        </authorList>
    </citation>
    <scope>NUCLEOTIDE SEQUENCE [LARGE SCALE GENOMIC DNA]</scope>
    <source>
        <strain evidence="2 3">CCM 7609</strain>
    </source>
</reference>
<organism evidence="2 3">
    <name type="scientific">Citricoccus parietis</name>
    <dbReference type="NCBI Taxonomy" id="592307"/>
    <lineage>
        <taxon>Bacteria</taxon>
        <taxon>Bacillati</taxon>
        <taxon>Actinomycetota</taxon>
        <taxon>Actinomycetes</taxon>
        <taxon>Micrococcales</taxon>
        <taxon>Micrococcaceae</taxon>
        <taxon>Citricoccus</taxon>
    </lineage>
</organism>
<name>A0ABV5FZW0_9MICC</name>
<evidence type="ECO:0000313" key="3">
    <source>
        <dbReference type="Proteomes" id="UP001589575"/>
    </source>
</evidence>
<feature type="compositionally biased region" description="Gly residues" evidence="1">
    <location>
        <begin position="409"/>
        <end position="422"/>
    </location>
</feature>
<accession>A0ABV5FZW0</accession>
<sequence>MTSRRSGGLVILPLPQGGGQFLRLAVERHRPTPQEEVGGLAGPPAGVAHPALGLLAGARAVHGEPGQVQGQEGPDQGVAPAGQDIRTDAGHIRHRLGVQGGQGLHQLLPCLVRLSPRPVQGPERGRLHGAQDPVRGGVHAFRGVDGEGLQAIHLTRLRQGPRVQADRGEPGGGPPHPGGLDELELSRGLRVVAREGGAHGAGEGHGAVHHLTGGAGVVHRSLEQLAARLLFATGQRHQRRRGIGGADTGIDRLHQGAVHGLRGMLQRTVPGSLVEGQLTQGGLQEHPLLAGDLGVLGRGIEDPGGGGHVPLGAEARADHRGDHAPHGFGPRDGTQVLQQGGHLLGELAHAAAVAMPQAGPEGEQGLHGARLTDLAQGPGVLAGSVLEPVAHRHQLRQQGIDGAAHGAEPRGGVGGPSRGGQGMAEQEQAGPPRIVLRQLEALPNLVHRPLQVLRGEQIPGARRAPWPSLGQPGQDIPQLEHQVRPAGQHGGAQRQGQGDRIPGQPQGLMEVAEGPHPVSAAQGLSSVLHQRPDDQRGLRRLRIQPLCLDPVTQGHGPVQDRGEDPVQFRTTPGRQLGRHERGQVRMGQGHRARGMRDAYLVGVQQAMIRQTRVTQFHQRAAQVHDVEWLAGHRQQAEGVPQMGRDRLQRGLQGTAEQALGRILTRAQSRHGILQPAVSRRGVVQPPGHRAHQQGDPARAAVDLAGEVLGHGDAQPLPQDLPAVRDSQGAQLQVRAVAP</sequence>
<gene>
    <name evidence="2" type="ORF">ACFFX0_13850</name>
</gene>
<evidence type="ECO:0000313" key="2">
    <source>
        <dbReference type="EMBL" id="MFB9072225.1"/>
    </source>
</evidence>
<feature type="region of interest" description="Disordered" evidence="1">
    <location>
        <begin position="483"/>
        <end position="511"/>
    </location>
</feature>
<dbReference type="Proteomes" id="UP001589575">
    <property type="component" value="Unassembled WGS sequence"/>
</dbReference>
<feature type="compositionally biased region" description="Low complexity" evidence="1">
    <location>
        <begin position="63"/>
        <end position="78"/>
    </location>
</feature>
<feature type="region of interest" description="Disordered" evidence="1">
    <location>
        <begin position="63"/>
        <end position="82"/>
    </location>
</feature>
<dbReference type="EMBL" id="JBHMFI010000001">
    <property type="protein sequence ID" value="MFB9072225.1"/>
    <property type="molecule type" value="Genomic_DNA"/>
</dbReference>
<proteinExistence type="predicted"/>
<feature type="region of interest" description="Disordered" evidence="1">
    <location>
        <begin position="157"/>
        <end position="182"/>
    </location>
</feature>